<dbReference type="InterPro" id="IPR009057">
    <property type="entry name" value="Homeodomain-like_sf"/>
</dbReference>
<dbReference type="PANTHER" id="PTHR30055:SF235">
    <property type="entry name" value="TRANSCRIPTIONAL REGULATORY PROTEIN"/>
    <property type="match status" value="1"/>
</dbReference>
<dbReference type="InterPro" id="IPR001647">
    <property type="entry name" value="HTH_TetR"/>
</dbReference>
<dbReference type="RefSeq" id="WP_034848290.1">
    <property type="nucleotide sequence ID" value="NZ_JANX01000786.1"/>
</dbReference>
<dbReference type="GO" id="GO:0003700">
    <property type="term" value="F:DNA-binding transcription factor activity"/>
    <property type="evidence" value="ECO:0007669"/>
    <property type="project" value="TreeGrafter"/>
</dbReference>
<dbReference type="EMBL" id="JANX01000786">
    <property type="protein sequence ID" value="KGM30554.1"/>
    <property type="molecule type" value="Genomic_DNA"/>
</dbReference>
<dbReference type="SUPFAM" id="SSF48498">
    <property type="entry name" value="Tetracyclin repressor-like, C-terminal domain"/>
    <property type="match status" value="1"/>
</dbReference>
<evidence type="ECO:0000313" key="5">
    <source>
        <dbReference type="EMBL" id="KGM30554.1"/>
    </source>
</evidence>
<reference evidence="5 6" key="1">
    <citation type="submission" date="2014-01" db="EMBL/GenBank/DDBJ databases">
        <title>Genome sequence determination for a cystic fibrosis isolate, Inquilinus limosus.</title>
        <authorList>
            <person name="Pino M."/>
            <person name="Di Conza J."/>
            <person name="Gutkind G."/>
        </authorList>
    </citation>
    <scope>NUCLEOTIDE SEQUENCE [LARGE SCALE GENOMIC DNA]</scope>
    <source>
        <strain evidence="5 6">MP06</strain>
    </source>
</reference>
<dbReference type="SUPFAM" id="SSF46689">
    <property type="entry name" value="Homeodomain-like"/>
    <property type="match status" value="1"/>
</dbReference>
<dbReference type="GO" id="GO:0000976">
    <property type="term" value="F:transcription cis-regulatory region binding"/>
    <property type="evidence" value="ECO:0007669"/>
    <property type="project" value="TreeGrafter"/>
</dbReference>
<accession>A0A0A0CXN5</accession>
<evidence type="ECO:0000256" key="2">
    <source>
        <dbReference type="PROSITE-ProRule" id="PRU00335"/>
    </source>
</evidence>
<organism evidence="5 6">
    <name type="scientific">Inquilinus limosus MP06</name>
    <dbReference type="NCBI Taxonomy" id="1398085"/>
    <lineage>
        <taxon>Bacteria</taxon>
        <taxon>Pseudomonadati</taxon>
        <taxon>Pseudomonadota</taxon>
        <taxon>Alphaproteobacteria</taxon>
        <taxon>Rhodospirillales</taxon>
        <taxon>Rhodospirillaceae</taxon>
        <taxon>Inquilinus</taxon>
    </lineage>
</organism>
<dbReference type="InterPro" id="IPR036271">
    <property type="entry name" value="Tet_transcr_reg_TetR-rel_C_sf"/>
</dbReference>
<feature type="DNA-binding region" description="H-T-H motif" evidence="2">
    <location>
        <begin position="51"/>
        <end position="70"/>
    </location>
</feature>
<gene>
    <name evidence="5" type="ORF">P409_32340</name>
</gene>
<dbReference type="Proteomes" id="UP000029995">
    <property type="component" value="Unassembled WGS sequence"/>
</dbReference>
<dbReference type="InterPro" id="IPR050109">
    <property type="entry name" value="HTH-type_TetR-like_transc_reg"/>
</dbReference>
<comment type="caution">
    <text evidence="5">The sequence shown here is derived from an EMBL/GenBank/DDBJ whole genome shotgun (WGS) entry which is preliminary data.</text>
</comment>
<evidence type="ECO:0000256" key="3">
    <source>
        <dbReference type="SAM" id="MobiDB-lite"/>
    </source>
</evidence>
<keyword evidence="1 2" id="KW-0238">DNA-binding</keyword>
<dbReference type="PROSITE" id="PS50977">
    <property type="entry name" value="HTH_TETR_2"/>
    <property type="match status" value="1"/>
</dbReference>
<evidence type="ECO:0000313" key="6">
    <source>
        <dbReference type="Proteomes" id="UP000029995"/>
    </source>
</evidence>
<dbReference type="InterPro" id="IPR041586">
    <property type="entry name" value="PsrA_TetR_C"/>
</dbReference>
<sequence length="232" mass="25336">MAPALPSAKAAGKTRRRSAIAPGETAPPNRRLDILKSAEELFAERGYHAVSVRDIAARAGVPLALVGYYFGHKEELLGTIFEHRRAYIDERLQRIAAVDCSPANPDAVEELVRAWVEPAVLLRATEGGAAFSLLVARTTWDQGPEAQGVIEPYYDPLARAFIAAMERALPRCDRATIVWGYEYALGALLKHIADRRVERLSDGRETSADPGRMADLVRFLTAGFRALAAATP</sequence>
<dbReference type="Gene3D" id="1.10.357.10">
    <property type="entry name" value="Tetracycline Repressor, domain 2"/>
    <property type="match status" value="1"/>
</dbReference>
<dbReference type="PRINTS" id="PR00455">
    <property type="entry name" value="HTHTETR"/>
</dbReference>
<protein>
    <recommendedName>
        <fullName evidence="4">HTH tetR-type domain-containing protein</fullName>
    </recommendedName>
</protein>
<dbReference type="Pfam" id="PF00440">
    <property type="entry name" value="TetR_N"/>
    <property type="match status" value="1"/>
</dbReference>
<dbReference type="Pfam" id="PF17939">
    <property type="entry name" value="TetR_C_30"/>
    <property type="match status" value="1"/>
</dbReference>
<name>A0A0A0CXN5_9PROT</name>
<evidence type="ECO:0000256" key="1">
    <source>
        <dbReference type="ARBA" id="ARBA00023125"/>
    </source>
</evidence>
<feature type="domain" description="HTH tetR-type" evidence="4">
    <location>
        <begin position="28"/>
        <end position="88"/>
    </location>
</feature>
<dbReference type="OrthoDB" id="2356263at2"/>
<evidence type="ECO:0000259" key="4">
    <source>
        <dbReference type="PROSITE" id="PS50977"/>
    </source>
</evidence>
<dbReference type="PANTHER" id="PTHR30055">
    <property type="entry name" value="HTH-TYPE TRANSCRIPTIONAL REGULATOR RUTR"/>
    <property type="match status" value="1"/>
</dbReference>
<proteinExistence type="predicted"/>
<feature type="region of interest" description="Disordered" evidence="3">
    <location>
        <begin position="1"/>
        <end position="27"/>
    </location>
</feature>
<dbReference type="AlphaFoldDB" id="A0A0A0CXN5"/>